<dbReference type="AlphaFoldDB" id="A0A0F9KUA1"/>
<accession>A0A0F9KUA1</accession>
<evidence type="ECO:0000313" key="1">
    <source>
        <dbReference type="EMBL" id="KKM85904.1"/>
    </source>
</evidence>
<comment type="caution">
    <text evidence="1">The sequence shown here is derived from an EMBL/GenBank/DDBJ whole genome shotgun (WGS) entry which is preliminary data.</text>
</comment>
<organism evidence="1">
    <name type="scientific">marine sediment metagenome</name>
    <dbReference type="NCBI Taxonomy" id="412755"/>
    <lineage>
        <taxon>unclassified sequences</taxon>
        <taxon>metagenomes</taxon>
        <taxon>ecological metagenomes</taxon>
    </lineage>
</organism>
<reference evidence="1" key="1">
    <citation type="journal article" date="2015" name="Nature">
        <title>Complex archaea that bridge the gap between prokaryotes and eukaryotes.</title>
        <authorList>
            <person name="Spang A."/>
            <person name="Saw J.H."/>
            <person name="Jorgensen S.L."/>
            <person name="Zaremba-Niedzwiedzka K."/>
            <person name="Martijn J."/>
            <person name="Lind A.E."/>
            <person name="van Eijk R."/>
            <person name="Schleper C."/>
            <person name="Guy L."/>
            <person name="Ettema T.J."/>
        </authorList>
    </citation>
    <scope>NUCLEOTIDE SEQUENCE</scope>
</reference>
<sequence>MTGIDRILELEAELEAERDKRDHLETWLSFNYPDAWDEWQLHTGEKSKQ</sequence>
<name>A0A0F9KUA1_9ZZZZ</name>
<protein>
    <submittedName>
        <fullName evidence="1">Uncharacterized protein</fullName>
    </submittedName>
</protein>
<gene>
    <name evidence="1" type="ORF">LCGC14_1284450</name>
</gene>
<proteinExistence type="predicted"/>
<dbReference type="EMBL" id="LAZR01007338">
    <property type="protein sequence ID" value="KKM85904.1"/>
    <property type="molecule type" value="Genomic_DNA"/>
</dbReference>